<dbReference type="GO" id="GO:0020037">
    <property type="term" value="F:heme binding"/>
    <property type="evidence" value="ECO:0007669"/>
    <property type="project" value="InterPro"/>
</dbReference>
<dbReference type="CDD" id="cd11061">
    <property type="entry name" value="CYP67-like"/>
    <property type="match status" value="1"/>
</dbReference>
<dbReference type="GO" id="GO:0016705">
    <property type="term" value="F:oxidoreductase activity, acting on paired donors, with incorporation or reduction of molecular oxygen"/>
    <property type="evidence" value="ECO:0007669"/>
    <property type="project" value="InterPro"/>
</dbReference>
<dbReference type="GO" id="GO:0006887">
    <property type="term" value="P:exocytosis"/>
    <property type="evidence" value="ECO:0007669"/>
    <property type="project" value="UniProtKB-KW"/>
</dbReference>
<dbReference type="Gene3D" id="1.10.357.70">
    <property type="entry name" value="Exocyst complex component Sec6, C-terminal domain"/>
    <property type="match status" value="1"/>
</dbReference>
<dbReference type="InterPro" id="IPR010326">
    <property type="entry name" value="EXOC3/Sec6"/>
</dbReference>
<evidence type="ECO:0000256" key="6">
    <source>
        <dbReference type="ARBA" id="ARBA00022723"/>
    </source>
</evidence>
<dbReference type="SUPFAM" id="SSF48264">
    <property type="entry name" value="Cytochrome P450"/>
    <property type="match status" value="1"/>
</dbReference>
<dbReference type="Gene3D" id="1.10.630.10">
    <property type="entry name" value="Cytochrome P450"/>
    <property type="match status" value="2"/>
</dbReference>
<dbReference type="InterPro" id="IPR042532">
    <property type="entry name" value="EXOC3/Sec6_C"/>
</dbReference>
<dbReference type="GO" id="GO:0005506">
    <property type="term" value="F:iron ion binding"/>
    <property type="evidence" value="ECO:0007669"/>
    <property type="project" value="InterPro"/>
</dbReference>
<dbReference type="OrthoDB" id="190098at2759"/>
<dbReference type="GO" id="GO:0000149">
    <property type="term" value="F:SNARE binding"/>
    <property type="evidence" value="ECO:0007669"/>
    <property type="project" value="TreeGrafter"/>
</dbReference>
<keyword evidence="8" id="KW-0175">Coiled coil</keyword>
<dbReference type="GO" id="GO:0004497">
    <property type="term" value="F:monooxygenase activity"/>
    <property type="evidence" value="ECO:0007669"/>
    <property type="project" value="InterPro"/>
</dbReference>
<comment type="cofactor">
    <cofactor evidence="1">
        <name>heme</name>
        <dbReference type="ChEBI" id="CHEBI:30413"/>
    </cofactor>
</comment>
<feature type="coiled-coil region" evidence="8">
    <location>
        <begin position="625"/>
        <end position="726"/>
    </location>
</feature>
<sequence length="1341" mass="151846">MAVVYVPGVPCSPPPIGLPLIVFSLLFIAAIVIIIRVDNEAFGSALARTGVLAASYLGGLYTSLLVYRVFFHPLRKFPGPLGNKIGNLWFSAQLGNADAHMKVLNLHKKYGNFVRIGSSDLSTIHPKATNAIYGPGSKCTRAAVYNGDPTSSMISLRDRASHDRRRRIWSPAFSDKALRGYEQRIQVYDNQLILRVAESSGKPVNVSKLFNYYSFDTMGDLAFGKPFDMLRNEKEHWAIKLLNDGMEPMAFMLPAWLFGMLSRIPSLMKDYYRLVRFCCDQLDERIKTKVEIPDIMATLLEPFKGKAPTGDDLNMLQGDSRLVVVAGREIGSHIDFGDITHQKIQRLDHLNGLINETLRLHPPVPTAMARLTPPEGIVIGETHIPGNMTVWCPPYVMSRSEEAYVDPESFIPERWYSKPEMVKEKTAFAPFSAGKPLALMQLRAIVAKLIMKFDVTFAPGEDGTGLIEKSRDRFSLEPADLNLVFDERQFRYKAGSLQYLWVGLRGVRGWRIGSCLIRSFSGSACGFGSIVVAEYVLETSKATNKPSWAYSSTFEQHTTMSDAEAVIKLAELLRHPEDLDKIPALKAEFTRKKAAIDGQLRHGLREQLEVTQAGMNNITDGQRIVNQIKEEMMKIDKLCAEAQNMIRDFPHINLVAQTHRNFEQVEKMKRDIDTFEEDLTRLEALLREDDNDPENQPNLLEIHYGLTQLRDIRDAAMDQIKSSEEASTELIENLRLDTGSTVQDYFNRLGDVVDWFDEHVGNACMNLIPLVQSGNNGMVVRLALVIEEEEKNDKKVKALQDAQREYKELASRFKSITAGPKELRGYKEKFLKAIEMAATAQIDASNEAFLDDPDKLEKSVRWYFNDLNTVKLGMTSLMPKKWRIFQTYVNIYHKLMHDWLIERIDDPELKPIHMLALIHWEEKYYAKMQKLGLAEEDLSPHLVDNRGAELVREYRQLIIKAVEEWMDRMAVTDKQNFLARSEAALDTDENGCFRTKTLGDMWRMLREQLMVAGNSDRTDVAEGVVDAMFRALSSRQRMWESLADAELAKYSAPTADQEGLQPLQDWLVAIANDQIACIDEANQDADGLTSYLTLFSRDITPLVSPAYTPTVTAQVDTLLTGYVDLSTHFIHIFASLIFTVDFRSIMPEFFTPAWYSQKRIGQIVSTFQDYLADYERVLHPSLRDILVEELADELLAHYLSAVRNRGAKFRRSDPFVEKIKDDIIAAFGFFESYPSFAQIKTKWRAVDGFVRLLECDKSAAPGVYESLKGQYWDMQIGWVEAVLRARDDFERSMLNAVKAKAAEVYVERGPETIMSKVKGILSVCAVADAYLVLASDASVLG</sequence>
<dbReference type="PANTHER" id="PTHR21292:SF1">
    <property type="entry name" value="EXOCYST COMPLEX COMPONENT 3"/>
    <property type="match status" value="1"/>
</dbReference>
<keyword evidence="5" id="KW-0268">Exocytosis</keyword>
<evidence type="ECO:0000256" key="7">
    <source>
        <dbReference type="ARBA" id="ARBA00023004"/>
    </source>
</evidence>
<proteinExistence type="inferred from homology"/>
<accession>A0A8E2JTL2</accession>
<organism evidence="10 11">
    <name type="scientific">Glonium stellatum</name>
    <dbReference type="NCBI Taxonomy" id="574774"/>
    <lineage>
        <taxon>Eukaryota</taxon>
        <taxon>Fungi</taxon>
        <taxon>Dikarya</taxon>
        <taxon>Ascomycota</taxon>
        <taxon>Pezizomycotina</taxon>
        <taxon>Dothideomycetes</taxon>
        <taxon>Pleosporomycetidae</taxon>
        <taxon>Gloniales</taxon>
        <taxon>Gloniaceae</taxon>
        <taxon>Glonium</taxon>
    </lineage>
</organism>
<evidence type="ECO:0000256" key="9">
    <source>
        <dbReference type="SAM" id="Phobius"/>
    </source>
</evidence>
<dbReference type="GO" id="GO:0000145">
    <property type="term" value="C:exocyst"/>
    <property type="evidence" value="ECO:0007669"/>
    <property type="project" value="InterPro"/>
</dbReference>
<name>A0A8E2JTL2_9PEZI</name>
<dbReference type="Proteomes" id="UP000250140">
    <property type="component" value="Unassembled WGS sequence"/>
</dbReference>
<evidence type="ECO:0000256" key="1">
    <source>
        <dbReference type="ARBA" id="ARBA00001971"/>
    </source>
</evidence>
<dbReference type="PRINTS" id="PR00465">
    <property type="entry name" value="EP450IV"/>
</dbReference>
<gene>
    <name evidence="10" type="ORF">AOQ84DRAFT_439196</name>
</gene>
<comment type="similarity">
    <text evidence="2">Belongs to the SEC6 family.</text>
</comment>
<keyword evidence="9" id="KW-1133">Transmembrane helix</keyword>
<feature type="transmembrane region" description="Helical" evidence="9">
    <location>
        <begin position="49"/>
        <end position="70"/>
    </location>
</feature>
<keyword evidence="6" id="KW-0479">Metal-binding</keyword>
<keyword evidence="7" id="KW-0408">Iron</keyword>
<dbReference type="Gene3D" id="1.10.357.50">
    <property type="match status" value="1"/>
</dbReference>
<evidence type="ECO:0000313" key="11">
    <source>
        <dbReference type="Proteomes" id="UP000250140"/>
    </source>
</evidence>
<comment type="similarity">
    <text evidence="3">Belongs to the cytochrome P450 family.</text>
</comment>
<dbReference type="InterPro" id="IPR036396">
    <property type="entry name" value="Cyt_P450_sf"/>
</dbReference>
<dbReference type="PANTHER" id="PTHR21292">
    <property type="entry name" value="EXOCYST COMPLEX COMPONENT SEC6-RELATED"/>
    <property type="match status" value="1"/>
</dbReference>
<dbReference type="Pfam" id="PF00067">
    <property type="entry name" value="p450"/>
    <property type="match status" value="2"/>
</dbReference>
<keyword evidence="4" id="KW-0813">Transport</keyword>
<dbReference type="EMBL" id="KV749516">
    <property type="protein sequence ID" value="OCL09089.1"/>
    <property type="molecule type" value="Genomic_DNA"/>
</dbReference>
<evidence type="ECO:0000256" key="8">
    <source>
        <dbReference type="SAM" id="Coils"/>
    </source>
</evidence>
<feature type="coiled-coil region" evidence="8">
    <location>
        <begin position="785"/>
        <end position="812"/>
    </location>
</feature>
<dbReference type="InterPro" id="IPR002403">
    <property type="entry name" value="Cyt_P450_E_grp-IV"/>
</dbReference>
<protein>
    <submittedName>
        <fullName evidence="10">Sec6-domain-containing protein</fullName>
    </submittedName>
</protein>
<evidence type="ECO:0000256" key="5">
    <source>
        <dbReference type="ARBA" id="ARBA00022483"/>
    </source>
</evidence>
<evidence type="ECO:0000256" key="3">
    <source>
        <dbReference type="ARBA" id="ARBA00010617"/>
    </source>
</evidence>
<evidence type="ECO:0000256" key="2">
    <source>
        <dbReference type="ARBA" id="ARBA00009447"/>
    </source>
</evidence>
<dbReference type="Pfam" id="PF06046">
    <property type="entry name" value="Sec6"/>
    <property type="match status" value="1"/>
</dbReference>
<reference evidence="10 11" key="1">
    <citation type="journal article" date="2016" name="Nat. Commun.">
        <title>Ectomycorrhizal ecology is imprinted in the genome of the dominant symbiotic fungus Cenococcum geophilum.</title>
        <authorList>
            <consortium name="DOE Joint Genome Institute"/>
            <person name="Peter M."/>
            <person name="Kohler A."/>
            <person name="Ohm R.A."/>
            <person name="Kuo A."/>
            <person name="Krutzmann J."/>
            <person name="Morin E."/>
            <person name="Arend M."/>
            <person name="Barry K.W."/>
            <person name="Binder M."/>
            <person name="Choi C."/>
            <person name="Clum A."/>
            <person name="Copeland A."/>
            <person name="Grisel N."/>
            <person name="Haridas S."/>
            <person name="Kipfer T."/>
            <person name="LaButti K."/>
            <person name="Lindquist E."/>
            <person name="Lipzen A."/>
            <person name="Maire R."/>
            <person name="Meier B."/>
            <person name="Mihaltcheva S."/>
            <person name="Molinier V."/>
            <person name="Murat C."/>
            <person name="Poggeler S."/>
            <person name="Quandt C.A."/>
            <person name="Sperisen C."/>
            <person name="Tritt A."/>
            <person name="Tisserant E."/>
            <person name="Crous P.W."/>
            <person name="Henrissat B."/>
            <person name="Nehls U."/>
            <person name="Egli S."/>
            <person name="Spatafora J.W."/>
            <person name="Grigoriev I.V."/>
            <person name="Martin F.M."/>
        </authorList>
    </citation>
    <scope>NUCLEOTIDE SEQUENCE [LARGE SCALE GENOMIC DNA]</scope>
    <source>
        <strain evidence="10 11">CBS 207.34</strain>
    </source>
</reference>
<evidence type="ECO:0000256" key="4">
    <source>
        <dbReference type="ARBA" id="ARBA00022448"/>
    </source>
</evidence>
<feature type="transmembrane region" description="Helical" evidence="9">
    <location>
        <begin position="16"/>
        <end position="37"/>
    </location>
</feature>
<keyword evidence="9" id="KW-0812">Transmembrane</keyword>
<dbReference type="GO" id="GO:0051601">
    <property type="term" value="P:exocyst localization"/>
    <property type="evidence" value="ECO:0007669"/>
    <property type="project" value="TreeGrafter"/>
</dbReference>
<dbReference type="FunFam" id="1.10.357.50:FF:000006">
    <property type="entry name" value="Exocyst complex component sec6"/>
    <property type="match status" value="1"/>
</dbReference>
<dbReference type="InterPro" id="IPR001128">
    <property type="entry name" value="Cyt_P450"/>
</dbReference>
<keyword evidence="11" id="KW-1185">Reference proteome</keyword>
<evidence type="ECO:0000313" key="10">
    <source>
        <dbReference type="EMBL" id="OCL09089.1"/>
    </source>
</evidence>
<keyword evidence="9" id="KW-0472">Membrane</keyword>
<dbReference type="FunFam" id="1.10.357.70:FF:000005">
    <property type="entry name" value="Exocyst complex component Sec6"/>
    <property type="match status" value="1"/>
</dbReference>